<evidence type="ECO:0008006" key="3">
    <source>
        <dbReference type="Google" id="ProtNLM"/>
    </source>
</evidence>
<organism evidence="1 2">
    <name type="scientific">Paxillus rubicundulus Ve08.2h10</name>
    <dbReference type="NCBI Taxonomy" id="930991"/>
    <lineage>
        <taxon>Eukaryota</taxon>
        <taxon>Fungi</taxon>
        <taxon>Dikarya</taxon>
        <taxon>Basidiomycota</taxon>
        <taxon>Agaricomycotina</taxon>
        <taxon>Agaricomycetes</taxon>
        <taxon>Agaricomycetidae</taxon>
        <taxon>Boletales</taxon>
        <taxon>Paxilineae</taxon>
        <taxon>Paxillaceae</taxon>
        <taxon>Paxillus</taxon>
    </lineage>
</organism>
<evidence type="ECO:0000313" key="2">
    <source>
        <dbReference type="Proteomes" id="UP000054538"/>
    </source>
</evidence>
<name>A0A0D0DI02_9AGAM</name>
<reference evidence="1 2" key="1">
    <citation type="submission" date="2014-04" db="EMBL/GenBank/DDBJ databases">
        <authorList>
            <consortium name="DOE Joint Genome Institute"/>
            <person name="Kuo A."/>
            <person name="Kohler A."/>
            <person name="Jargeat P."/>
            <person name="Nagy L.G."/>
            <person name="Floudas D."/>
            <person name="Copeland A."/>
            <person name="Barry K.W."/>
            <person name="Cichocki N."/>
            <person name="Veneault-Fourrey C."/>
            <person name="LaButti K."/>
            <person name="Lindquist E.A."/>
            <person name="Lipzen A."/>
            <person name="Lundell T."/>
            <person name="Morin E."/>
            <person name="Murat C."/>
            <person name="Sun H."/>
            <person name="Tunlid A."/>
            <person name="Henrissat B."/>
            <person name="Grigoriev I.V."/>
            <person name="Hibbett D.S."/>
            <person name="Martin F."/>
            <person name="Nordberg H.P."/>
            <person name="Cantor M.N."/>
            <person name="Hua S.X."/>
        </authorList>
    </citation>
    <scope>NUCLEOTIDE SEQUENCE [LARGE SCALE GENOMIC DNA]</scope>
    <source>
        <strain evidence="1 2">Ve08.2h10</strain>
    </source>
</reference>
<proteinExistence type="predicted"/>
<keyword evidence="2" id="KW-1185">Reference proteome</keyword>
<dbReference type="EMBL" id="KN826863">
    <property type="protein sequence ID" value="KIK77715.1"/>
    <property type="molecule type" value="Genomic_DNA"/>
</dbReference>
<gene>
    <name evidence="1" type="ORF">PAXRUDRAFT_165949</name>
</gene>
<evidence type="ECO:0000313" key="1">
    <source>
        <dbReference type="EMBL" id="KIK77715.1"/>
    </source>
</evidence>
<dbReference type="AlphaFoldDB" id="A0A0D0DI02"/>
<reference evidence="2" key="2">
    <citation type="submission" date="2015-01" db="EMBL/GenBank/DDBJ databases">
        <title>Evolutionary Origins and Diversification of the Mycorrhizal Mutualists.</title>
        <authorList>
            <consortium name="DOE Joint Genome Institute"/>
            <consortium name="Mycorrhizal Genomics Consortium"/>
            <person name="Kohler A."/>
            <person name="Kuo A."/>
            <person name="Nagy L.G."/>
            <person name="Floudas D."/>
            <person name="Copeland A."/>
            <person name="Barry K.W."/>
            <person name="Cichocki N."/>
            <person name="Veneault-Fourrey C."/>
            <person name="LaButti K."/>
            <person name="Lindquist E.A."/>
            <person name="Lipzen A."/>
            <person name="Lundell T."/>
            <person name="Morin E."/>
            <person name="Murat C."/>
            <person name="Riley R."/>
            <person name="Ohm R."/>
            <person name="Sun H."/>
            <person name="Tunlid A."/>
            <person name="Henrissat B."/>
            <person name="Grigoriev I.V."/>
            <person name="Hibbett D.S."/>
            <person name="Martin F."/>
        </authorList>
    </citation>
    <scope>NUCLEOTIDE SEQUENCE [LARGE SCALE GENOMIC DNA]</scope>
    <source>
        <strain evidence="2">Ve08.2h10</strain>
    </source>
</reference>
<dbReference type="InParanoid" id="A0A0D0DI02"/>
<accession>A0A0D0DI02</accession>
<dbReference type="Proteomes" id="UP000054538">
    <property type="component" value="Unassembled WGS sequence"/>
</dbReference>
<protein>
    <recommendedName>
        <fullName evidence="3">Myb-like domain-containing protein</fullName>
    </recommendedName>
</protein>
<dbReference type="HOGENOM" id="CLU_082499_2_2_1"/>
<dbReference type="OrthoDB" id="2688093at2759"/>
<sequence length="86" mass="9929">INFKLQSWTNTAAALSNPSEDIIKTSKQCKEKWNQVSKTYVIVHRICNVSEQTYSLKHGVNIGPQDEAVWDKFLKVHTLLQTKRKD</sequence>
<feature type="non-terminal residue" evidence="1">
    <location>
        <position position="1"/>
    </location>
</feature>
<dbReference type="STRING" id="930991.A0A0D0DI02"/>